<reference evidence="1 2" key="1">
    <citation type="journal article" date="2018" name="Sci. Rep.">
        <title>Genomic signatures of local adaptation to the degree of environmental predictability in rotifers.</title>
        <authorList>
            <person name="Franch-Gras L."/>
            <person name="Hahn C."/>
            <person name="Garcia-Roger E.M."/>
            <person name="Carmona M.J."/>
            <person name="Serra M."/>
            <person name="Gomez A."/>
        </authorList>
    </citation>
    <scope>NUCLEOTIDE SEQUENCE [LARGE SCALE GENOMIC DNA]</scope>
    <source>
        <strain evidence="1">HYR1</strain>
    </source>
</reference>
<protein>
    <submittedName>
        <fullName evidence="1">Uncharacterized protein</fullName>
    </submittedName>
</protein>
<dbReference type="AlphaFoldDB" id="A0A3M7QP50"/>
<organism evidence="1 2">
    <name type="scientific">Brachionus plicatilis</name>
    <name type="common">Marine rotifer</name>
    <name type="synonym">Brachionus muelleri</name>
    <dbReference type="NCBI Taxonomy" id="10195"/>
    <lineage>
        <taxon>Eukaryota</taxon>
        <taxon>Metazoa</taxon>
        <taxon>Spiralia</taxon>
        <taxon>Gnathifera</taxon>
        <taxon>Rotifera</taxon>
        <taxon>Eurotatoria</taxon>
        <taxon>Monogononta</taxon>
        <taxon>Pseudotrocha</taxon>
        <taxon>Ploima</taxon>
        <taxon>Brachionidae</taxon>
        <taxon>Brachionus</taxon>
    </lineage>
</organism>
<name>A0A3M7QP50_BRAPC</name>
<dbReference type="EMBL" id="REGN01005622">
    <property type="protein sequence ID" value="RNA12765.1"/>
    <property type="molecule type" value="Genomic_DNA"/>
</dbReference>
<proteinExistence type="predicted"/>
<accession>A0A3M7QP50</accession>
<keyword evidence="2" id="KW-1185">Reference proteome</keyword>
<evidence type="ECO:0000313" key="2">
    <source>
        <dbReference type="Proteomes" id="UP000276133"/>
    </source>
</evidence>
<comment type="caution">
    <text evidence="1">The sequence shown here is derived from an EMBL/GenBank/DDBJ whole genome shotgun (WGS) entry which is preliminary data.</text>
</comment>
<evidence type="ECO:0000313" key="1">
    <source>
        <dbReference type="EMBL" id="RNA12765.1"/>
    </source>
</evidence>
<sequence length="71" mass="7716">MRENCELKESSIYCMSLDMDGVVVDVVVEVDVEVVVDAVVVVDVVKVILFVAVVVDKVVIGVESEEGSIKF</sequence>
<dbReference type="Proteomes" id="UP000276133">
    <property type="component" value="Unassembled WGS sequence"/>
</dbReference>
<gene>
    <name evidence="1" type="ORF">BpHYR1_049247</name>
</gene>